<evidence type="ECO:0000259" key="6">
    <source>
        <dbReference type="Pfam" id="PF13193"/>
    </source>
</evidence>
<dbReference type="RefSeq" id="WP_123224983.1">
    <property type="nucleotide sequence ID" value="NZ_RJSF01000047.1"/>
</dbReference>
<proteinExistence type="inferred from homology"/>
<dbReference type="InterPro" id="IPR000873">
    <property type="entry name" value="AMP-dep_synth/lig_dom"/>
</dbReference>
<dbReference type="InterPro" id="IPR020845">
    <property type="entry name" value="AMP-binding_CS"/>
</dbReference>
<dbReference type="Pfam" id="PF13193">
    <property type="entry name" value="AMP-binding_C"/>
    <property type="match status" value="1"/>
</dbReference>
<evidence type="ECO:0000256" key="1">
    <source>
        <dbReference type="ARBA" id="ARBA00006432"/>
    </source>
</evidence>
<name>A0A3N0GHY3_9ACTN</name>
<gene>
    <name evidence="7" type="ORF">EFL26_21595</name>
</gene>
<dbReference type="GO" id="GO:0016874">
    <property type="term" value="F:ligase activity"/>
    <property type="evidence" value="ECO:0007669"/>
    <property type="project" value="UniProtKB-KW"/>
</dbReference>
<dbReference type="PROSITE" id="PS00455">
    <property type="entry name" value="AMP_BINDING"/>
    <property type="match status" value="1"/>
</dbReference>
<comment type="caution">
    <text evidence="7">The sequence shown here is derived from an EMBL/GenBank/DDBJ whole genome shotgun (WGS) entry which is preliminary data.</text>
</comment>
<evidence type="ECO:0000256" key="3">
    <source>
        <dbReference type="ARBA" id="ARBA00022832"/>
    </source>
</evidence>
<sequence>MLSFEPLTPLSFLDRAAQAHGGRIAVVDGDRSYTYAELRDRCQRLAGSLAQLAHGEPVAVLAPNTRLALEVHFAVPWAGSPLVMINTRLAAPEIGYILEHSGAVVLVVDRSLLDLATQALETMTTPPLVVIDDAGDPEGYESLVASGTPTAVLPQDELTLLSLNYTSGTTGKPKGVMYHHRGAYLQALAMLGHTKMDTTSAYLWTLPLFHCNGWCFPWAVTAAAATHVCLPKVEPDVIWNLIGAHGVTHMSGAPAVLSSMLESPQALSKRDAGPIQFLTGGAAPSPALLGAAENVHIEVMQAYGLTETHGPAVVCVPGPGWQALDAADRASLQARQGVPSYLGVRLRVLDDDYADVPADGMSTGEVCLRGNTMMLGYLNDDDATAAAAPDGWFRTGDLAVMHPDGYVEMKDRKKDVIISGGENITSIEVEQALATHPAVQEVAVVGVPDGRWGEVPVAHVVLRVGHEATEHELIDHVRERLARYKAPKRIIFGPLPRTSTGKIQKFVLRASHLEQAPC</sequence>
<dbReference type="OrthoDB" id="9803968at2"/>
<dbReference type="GO" id="GO:0006631">
    <property type="term" value="P:fatty acid metabolic process"/>
    <property type="evidence" value="ECO:0007669"/>
    <property type="project" value="UniProtKB-KW"/>
</dbReference>
<evidence type="ECO:0000313" key="8">
    <source>
        <dbReference type="Proteomes" id="UP000279994"/>
    </source>
</evidence>
<dbReference type="InterPro" id="IPR025110">
    <property type="entry name" value="AMP-bd_C"/>
</dbReference>
<evidence type="ECO:0000256" key="2">
    <source>
        <dbReference type="ARBA" id="ARBA00022598"/>
    </source>
</evidence>
<keyword evidence="4" id="KW-0443">Lipid metabolism</keyword>
<keyword evidence="8" id="KW-1185">Reference proteome</keyword>
<comment type="similarity">
    <text evidence="1">Belongs to the ATP-dependent AMP-binding enzyme family.</text>
</comment>
<dbReference type="Pfam" id="PF00501">
    <property type="entry name" value="AMP-binding"/>
    <property type="match status" value="1"/>
</dbReference>
<organism evidence="7 8">
    <name type="scientific">Nocardioides pocheonensis</name>
    <dbReference type="NCBI Taxonomy" id="661485"/>
    <lineage>
        <taxon>Bacteria</taxon>
        <taxon>Bacillati</taxon>
        <taxon>Actinomycetota</taxon>
        <taxon>Actinomycetes</taxon>
        <taxon>Propionibacteriales</taxon>
        <taxon>Nocardioidaceae</taxon>
        <taxon>Nocardioides</taxon>
    </lineage>
</organism>
<evidence type="ECO:0000313" key="7">
    <source>
        <dbReference type="EMBL" id="RNM11752.1"/>
    </source>
</evidence>
<dbReference type="PANTHER" id="PTHR43859">
    <property type="entry name" value="ACYL-ACTIVATING ENZYME"/>
    <property type="match status" value="1"/>
</dbReference>
<dbReference type="InterPro" id="IPR042099">
    <property type="entry name" value="ANL_N_sf"/>
</dbReference>
<dbReference type="Gene3D" id="3.30.300.30">
    <property type="match status" value="1"/>
</dbReference>
<accession>A0A3N0GHY3</accession>
<evidence type="ECO:0000256" key="4">
    <source>
        <dbReference type="ARBA" id="ARBA00023098"/>
    </source>
</evidence>
<reference evidence="7 8" key="1">
    <citation type="submission" date="2018-11" db="EMBL/GenBank/DDBJ databases">
        <authorList>
            <person name="Li F."/>
        </authorList>
    </citation>
    <scope>NUCLEOTIDE SEQUENCE [LARGE SCALE GENOMIC DNA]</scope>
    <source>
        <strain evidence="7 8">Gsoil 818</strain>
    </source>
</reference>
<dbReference type="FunFam" id="3.30.300.30:FF:000008">
    <property type="entry name" value="2,3-dihydroxybenzoate-AMP ligase"/>
    <property type="match status" value="1"/>
</dbReference>
<dbReference type="Proteomes" id="UP000279994">
    <property type="component" value="Unassembled WGS sequence"/>
</dbReference>
<dbReference type="AlphaFoldDB" id="A0A3N0GHY3"/>
<dbReference type="InterPro" id="IPR045851">
    <property type="entry name" value="AMP-bd_C_sf"/>
</dbReference>
<keyword evidence="2" id="KW-0436">Ligase</keyword>
<dbReference type="SUPFAM" id="SSF56801">
    <property type="entry name" value="Acetyl-CoA synthetase-like"/>
    <property type="match status" value="1"/>
</dbReference>
<feature type="domain" description="AMP-dependent synthetase/ligase" evidence="5">
    <location>
        <begin position="13"/>
        <end position="378"/>
    </location>
</feature>
<feature type="domain" description="AMP-binding enzyme C-terminal" evidence="6">
    <location>
        <begin position="428"/>
        <end position="502"/>
    </location>
</feature>
<dbReference type="PANTHER" id="PTHR43859:SF4">
    <property type="entry name" value="BUTANOATE--COA LIGASE AAE1-RELATED"/>
    <property type="match status" value="1"/>
</dbReference>
<evidence type="ECO:0000259" key="5">
    <source>
        <dbReference type="Pfam" id="PF00501"/>
    </source>
</evidence>
<keyword evidence="3" id="KW-0276">Fatty acid metabolism</keyword>
<dbReference type="Gene3D" id="3.40.50.12780">
    <property type="entry name" value="N-terminal domain of ligase-like"/>
    <property type="match status" value="1"/>
</dbReference>
<protein>
    <submittedName>
        <fullName evidence="7">Acyl-CoA synthetase</fullName>
    </submittedName>
</protein>
<dbReference type="EMBL" id="RJSF01000047">
    <property type="protein sequence ID" value="RNM11752.1"/>
    <property type="molecule type" value="Genomic_DNA"/>
</dbReference>